<feature type="region of interest" description="Disordered" evidence="2">
    <location>
        <begin position="358"/>
        <end position="389"/>
    </location>
</feature>
<evidence type="ECO:0000313" key="4">
    <source>
        <dbReference type="Proteomes" id="UP000001055"/>
    </source>
</evidence>
<dbReference type="Proteomes" id="UP000001055">
    <property type="component" value="Unassembled WGS sequence"/>
</dbReference>
<dbReference type="SUPFAM" id="SSF101478">
    <property type="entry name" value="ADP-ribosylglycohydrolase"/>
    <property type="match status" value="1"/>
</dbReference>
<dbReference type="InterPro" id="IPR005502">
    <property type="entry name" value="Ribosyl_crysJ1"/>
</dbReference>
<evidence type="ECO:0008006" key="5">
    <source>
        <dbReference type="Google" id="ProtNLM"/>
    </source>
</evidence>
<evidence type="ECO:0000256" key="2">
    <source>
        <dbReference type="SAM" id="MobiDB-lite"/>
    </source>
</evidence>
<dbReference type="EMBL" id="CH445350">
    <property type="protein sequence ID" value="EAT79167.2"/>
    <property type="molecule type" value="Genomic_DNA"/>
</dbReference>
<feature type="binding site" evidence="1">
    <location>
        <position position="309"/>
    </location>
    <ligand>
        <name>Mg(2+)</name>
        <dbReference type="ChEBI" id="CHEBI:18420"/>
        <label>1</label>
    </ligand>
</feature>
<dbReference type="KEGG" id="pno:SNOG_13283"/>
<evidence type="ECO:0000256" key="1">
    <source>
        <dbReference type="PIRSR" id="PIRSR605502-1"/>
    </source>
</evidence>
<dbReference type="PANTHER" id="PTHR16222">
    <property type="entry name" value="ADP-RIBOSYLGLYCOHYDROLASE"/>
    <property type="match status" value="1"/>
</dbReference>
<comment type="cofactor">
    <cofactor evidence="1">
        <name>Mg(2+)</name>
        <dbReference type="ChEBI" id="CHEBI:18420"/>
    </cofactor>
    <text evidence="1">Binds 2 magnesium ions per subunit.</text>
</comment>
<accession>Q0U4N1</accession>
<dbReference type="InParanoid" id="Q0U4N1"/>
<dbReference type="VEuPathDB" id="FungiDB:JI435_132830"/>
<feature type="binding site" evidence="1">
    <location>
        <position position="310"/>
    </location>
    <ligand>
        <name>Mg(2+)</name>
        <dbReference type="ChEBI" id="CHEBI:18420"/>
        <label>1</label>
    </ligand>
</feature>
<organism evidence="3 4">
    <name type="scientific">Phaeosphaeria nodorum (strain SN15 / ATCC MYA-4574 / FGSC 10173)</name>
    <name type="common">Glume blotch fungus</name>
    <name type="synonym">Parastagonospora nodorum</name>
    <dbReference type="NCBI Taxonomy" id="321614"/>
    <lineage>
        <taxon>Eukaryota</taxon>
        <taxon>Fungi</taxon>
        <taxon>Dikarya</taxon>
        <taxon>Ascomycota</taxon>
        <taxon>Pezizomycotina</taxon>
        <taxon>Dothideomycetes</taxon>
        <taxon>Pleosporomycetidae</taxon>
        <taxon>Pleosporales</taxon>
        <taxon>Pleosporineae</taxon>
        <taxon>Phaeosphaeriaceae</taxon>
        <taxon>Parastagonospora</taxon>
    </lineage>
</organism>
<evidence type="ECO:0000313" key="3">
    <source>
        <dbReference type="EMBL" id="EAT79167.2"/>
    </source>
</evidence>
<dbReference type="AlphaFoldDB" id="Q0U4N1"/>
<reference evidence="4" key="1">
    <citation type="journal article" date="2007" name="Plant Cell">
        <title>Dothideomycete-plant interactions illuminated by genome sequencing and EST analysis of the wheat pathogen Stagonospora nodorum.</title>
        <authorList>
            <person name="Hane J.K."/>
            <person name="Lowe R.G."/>
            <person name="Solomon P.S."/>
            <person name="Tan K.C."/>
            <person name="Schoch C.L."/>
            <person name="Spatafora J.W."/>
            <person name="Crous P.W."/>
            <person name="Kodira C."/>
            <person name="Birren B.W."/>
            <person name="Galagan J.E."/>
            <person name="Torriani S.F."/>
            <person name="McDonald B.A."/>
            <person name="Oliver R.P."/>
        </authorList>
    </citation>
    <scope>NUCLEOTIDE SEQUENCE [LARGE SCALE GENOMIC DNA]</scope>
    <source>
        <strain evidence="4">SN15 / ATCC MYA-4574 / FGSC 10173</strain>
    </source>
</reference>
<sequence>MPPKKKSSKKNELLFLNKHPFILQTAVDRIYGCIIGSALGDTIGLYTEFLTKAESARIYASRRFQLTEPLTESHPDGHRIRLGVWIDQGLLALNRHMCGLGALVGKVVGDKSYLDNPKGIAARAWVASGHAVAPNGSLMRTHPIGVIGIGLSEQETWDLAANVGFTTHVDPRCTVSCCVEVALIRGLLRGDIRNEEHVNSCIERTFSYAKGNQDHMNPAGEDGLMEEELDARLDRNEFEEHCYAETLEDLNLDEDRKIGYVYKCLGSAIFLLRSAMRRNTALDGNDPIHVASIFEDLTVDLIMEGGDADTNAAAACALLGAYVGHANLPSHWIRGLAHRQWLTDKTYRLTVASGVLPGTLEPKEDEGAEGPRGLMEPSERRQRDARIHKREAERRAWARVYQTEWKKRKFEQRRPEEQ</sequence>
<dbReference type="Pfam" id="PF03747">
    <property type="entry name" value="ADP_ribosyl_GH"/>
    <property type="match status" value="1"/>
</dbReference>
<keyword evidence="1" id="KW-0479">Metal-binding</keyword>
<dbReference type="PANTHER" id="PTHR16222:SF28">
    <property type="entry name" value="ADP-RIBOSYLGLYCOHYDROLASE"/>
    <property type="match status" value="1"/>
</dbReference>
<dbReference type="InterPro" id="IPR050792">
    <property type="entry name" value="ADP-ribosylglycohydrolase"/>
</dbReference>
<dbReference type="RefSeq" id="XP_001803492.1">
    <property type="nucleotide sequence ID" value="XM_001803440.1"/>
</dbReference>
<feature type="binding site" evidence="1">
    <location>
        <position position="307"/>
    </location>
    <ligand>
        <name>Mg(2+)</name>
        <dbReference type="ChEBI" id="CHEBI:18420"/>
        <label>1</label>
    </ligand>
</feature>
<dbReference type="InterPro" id="IPR036705">
    <property type="entry name" value="Ribosyl_crysJ1_sf"/>
</dbReference>
<gene>
    <name evidence="3" type="ORF">SNOG_13283</name>
</gene>
<proteinExistence type="predicted"/>
<feature type="binding site" evidence="1">
    <location>
        <position position="76"/>
    </location>
    <ligand>
        <name>Mg(2+)</name>
        <dbReference type="ChEBI" id="CHEBI:18420"/>
        <label>1</label>
    </ligand>
</feature>
<dbReference type="Gene3D" id="1.10.4080.10">
    <property type="entry name" value="ADP-ribosylation/Crystallin J1"/>
    <property type="match status" value="1"/>
</dbReference>
<dbReference type="GeneID" id="5980409"/>
<dbReference type="GO" id="GO:0046872">
    <property type="term" value="F:metal ion binding"/>
    <property type="evidence" value="ECO:0007669"/>
    <property type="project" value="UniProtKB-KW"/>
</dbReference>
<keyword evidence="1" id="KW-0460">Magnesium</keyword>
<protein>
    <recommendedName>
        <fullName evidence="5">ADP-ribosylglycohydrolase</fullName>
    </recommendedName>
</protein>
<name>Q0U4N1_PHANO</name>
<feature type="compositionally biased region" description="Basic and acidic residues" evidence="2">
    <location>
        <begin position="377"/>
        <end position="389"/>
    </location>
</feature>